<dbReference type="Proteomes" id="UP000623129">
    <property type="component" value="Unassembled WGS sequence"/>
</dbReference>
<dbReference type="OrthoDB" id="5590282at2759"/>
<dbReference type="InterPro" id="IPR004367">
    <property type="entry name" value="Cyclin_C-dom"/>
</dbReference>
<dbReference type="InterPro" id="IPR006671">
    <property type="entry name" value="Cyclin_N"/>
</dbReference>
<evidence type="ECO:0000313" key="9">
    <source>
        <dbReference type="Proteomes" id="UP000623129"/>
    </source>
</evidence>
<dbReference type="InterPro" id="IPR039361">
    <property type="entry name" value="Cyclin"/>
</dbReference>
<evidence type="ECO:0000256" key="4">
    <source>
        <dbReference type="ARBA" id="ARBA00023306"/>
    </source>
</evidence>
<keyword evidence="2" id="KW-0132">Cell division</keyword>
<dbReference type="SMART" id="SM00385">
    <property type="entry name" value="CYCLIN"/>
    <property type="match status" value="1"/>
</dbReference>
<dbReference type="PANTHER" id="PTHR10177">
    <property type="entry name" value="CYCLINS"/>
    <property type="match status" value="1"/>
</dbReference>
<dbReference type="EMBL" id="SWLB01000028">
    <property type="protein sequence ID" value="KAF3320713.1"/>
    <property type="molecule type" value="Genomic_DNA"/>
</dbReference>
<dbReference type="SMART" id="SM01332">
    <property type="entry name" value="Cyclin_C"/>
    <property type="match status" value="1"/>
</dbReference>
<evidence type="ECO:0000313" key="8">
    <source>
        <dbReference type="EMBL" id="KAF3320713.1"/>
    </source>
</evidence>
<dbReference type="InterPro" id="IPR036915">
    <property type="entry name" value="Cyclin-like_sf"/>
</dbReference>
<dbReference type="Gene3D" id="1.10.472.10">
    <property type="entry name" value="Cyclin-like"/>
    <property type="match status" value="2"/>
</dbReference>
<keyword evidence="9" id="KW-1185">Reference proteome</keyword>
<dbReference type="Pfam" id="PF00134">
    <property type="entry name" value="Cyclin_N"/>
    <property type="match status" value="1"/>
</dbReference>
<evidence type="ECO:0000259" key="7">
    <source>
        <dbReference type="SMART" id="SM01332"/>
    </source>
</evidence>
<accession>A0A833VEG5</accession>
<feature type="domain" description="Cyclin-like" evidence="6">
    <location>
        <begin position="106"/>
        <end position="195"/>
    </location>
</feature>
<evidence type="ECO:0000256" key="5">
    <source>
        <dbReference type="RuleBase" id="RU000383"/>
    </source>
</evidence>
<proteinExistence type="inferred from homology"/>
<comment type="caution">
    <text evidence="8">The sequence shown here is derived from an EMBL/GenBank/DDBJ whole genome shotgun (WGS) entry which is preliminary data.</text>
</comment>
<evidence type="ECO:0000256" key="3">
    <source>
        <dbReference type="ARBA" id="ARBA00023127"/>
    </source>
</evidence>
<dbReference type="FunFam" id="1.10.472.10:FF:000034">
    <property type="entry name" value="D2/4-type cyclin"/>
    <property type="match status" value="1"/>
</dbReference>
<dbReference type="SUPFAM" id="SSF47954">
    <property type="entry name" value="Cyclin-like"/>
    <property type="match status" value="2"/>
</dbReference>
<name>A0A833VEG5_9POAL</name>
<reference evidence="8" key="1">
    <citation type="submission" date="2020-01" db="EMBL/GenBank/DDBJ databases">
        <title>Genome sequence of Kobresia littledalei, the first chromosome-level genome in the family Cyperaceae.</title>
        <authorList>
            <person name="Qu G."/>
        </authorList>
    </citation>
    <scope>NUCLEOTIDE SEQUENCE</scope>
    <source>
        <strain evidence="8">C.B.Clarke</strain>
        <tissue evidence="8">Leaf</tissue>
    </source>
</reference>
<dbReference type="Pfam" id="PF02984">
    <property type="entry name" value="Cyclin_C"/>
    <property type="match status" value="1"/>
</dbReference>
<organism evidence="8 9">
    <name type="scientific">Carex littledalei</name>
    <dbReference type="NCBI Taxonomy" id="544730"/>
    <lineage>
        <taxon>Eukaryota</taxon>
        <taxon>Viridiplantae</taxon>
        <taxon>Streptophyta</taxon>
        <taxon>Embryophyta</taxon>
        <taxon>Tracheophyta</taxon>
        <taxon>Spermatophyta</taxon>
        <taxon>Magnoliopsida</taxon>
        <taxon>Liliopsida</taxon>
        <taxon>Poales</taxon>
        <taxon>Cyperaceae</taxon>
        <taxon>Cyperoideae</taxon>
        <taxon>Cariceae</taxon>
        <taxon>Carex</taxon>
        <taxon>Carex subgen. Euthyceras</taxon>
    </lineage>
</organism>
<dbReference type="CDD" id="cd20543">
    <property type="entry name" value="CYCLIN_AtCycD-like_rpt1"/>
    <property type="match status" value="1"/>
</dbReference>
<dbReference type="GO" id="GO:0051301">
    <property type="term" value="P:cell division"/>
    <property type="evidence" value="ECO:0007669"/>
    <property type="project" value="UniProtKB-KW"/>
</dbReference>
<sequence length="353" mass="40249">MTPSYDCAASILLCAEDNSSFLGFVDGDQENHELDSLGEIDWLGPGWILGNRRCLYGNFFMDFPLQSEECIAHDLQRELDHMPLGDYAERLLKGELDASVRRDAIDWIWKVHAYFNFGPSSAYLSVNYLDRFLSVYEIPEGNAWMIQLLSVACLSLASKMEETLVPLLLDLQQVGDVKFLFEARTVQRMELLVLSTLKFRMQAVTPFSFMDYFLHKFNDGNGPKKFLILQSADLILTMIREIDFLEFKPSELAAAAAFTVLEEFQSIEIENAFVTCVYLEKERVLDCYKMIQNKIRMRLNATKTSGMSVSFVPESPIAVLEVPCLSHTTEDTIFTDPTGDSISPMSKRRRISR</sequence>
<evidence type="ECO:0000259" key="6">
    <source>
        <dbReference type="SMART" id="SM00385"/>
    </source>
</evidence>
<dbReference type="FunFam" id="1.10.472.10:FF:000040">
    <property type="entry name" value="D6-type cyclin"/>
    <property type="match status" value="1"/>
</dbReference>
<protein>
    <submittedName>
        <fullName evidence="8">Cyclin-D3-1-like protein</fullName>
    </submittedName>
</protein>
<evidence type="ECO:0000256" key="1">
    <source>
        <dbReference type="ARBA" id="ARBA00009065"/>
    </source>
</evidence>
<evidence type="ECO:0000256" key="2">
    <source>
        <dbReference type="ARBA" id="ARBA00022618"/>
    </source>
</evidence>
<comment type="similarity">
    <text evidence="1">Belongs to the cyclin family. Cyclin D subfamily.</text>
</comment>
<dbReference type="PROSITE" id="PS00292">
    <property type="entry name" value="CYCLINS"/>
    <property type="match status" value="1"/>
</dbReference>
<dbReference type="InterPro" id="IPR013763">
    <property type="entry name" value="Cyclin-like_dom"/>
</dbReference>
<keyword evidence="4" id="KW-0131">Cell cycle</keyword>
<dbReference type="InterPro" id="IPR048258">
    <property type="entry name" value="Cyclins_cyclin-box"/>
</dbReference>
<keyword evidence="3 5" id="KW-0195">Cyclin</keyword>
<dbReference type="AlphaFoldDB" id="A0A833VEG5"/>
<feature type="domain" description="Cyclin C-terminal" evidence="7">
    <location>
        <begin position="204"/>
        <end position="315"/>
    </location>
</feature>
<gene>
    <name evidence="8" type="ORF">FCM35_KLT14847</name>
</gene>
<dbReference type="CDD" id="cd20544">
    <property type="entry name" value="CYCLIN_AtCycD-like_rpt2"/>
    <property type="match status" value="1"/>
</dbReference>